<dbReference type="SUPFAM" id="SSF48452">
    <property type="entry name" value="TPR-like"/>
    <property type="match status" value="1"/>
</dbReference>
<dbReference type="Pfam" id="PF00486">
    <property type="entry name" value="Trans_reg_C"/>
    <property type="match status" value="1"/>
</dbReference>
<dbReference type="Pfam" id="PF03704">
    <property type="entry name" value="BTAD"/>
    <property type="match status" value="1"/>
</dbReference>
<dbReference type="PANTHER" id="PTHR35807">
    <property type="entry name" value="TRANSCRIPTIONAL REGULATOR REDD-RELATED"/>
    <property type="match status" value="1"/>
</dbReference>
<feature type="domain" description="OmpR/PhoB-type" evidence="6">
    <location>
        <begin position="2"/>
        <end position="104"/>
    </location>
</feature>
<dbReference type="InterPro" id="IPR036388">
    <property type="entry name" value="WH-like_DNA-bd_sf"/>
</dbReference>
<evidence type="ECO:0000313" key="8">
    <source>
        <dbReference type="Proteomes" id="UP000586042"/>
    </source>
</evidence>
<dbReference type="InterPro" id="IPR001867">
    <property type="entry name" value="OmpR/PhoB-type_DNA-bd"/>
</dbReference>
<dbReference type="GO" id="GO:0043531">
    <property type="term" value="F:ADP binding"/>
    <property type="evidence" value="ECO:0007669"/>
    <property type="project" value="InterPro"/>
</dbReference>
<keyword evidence="3 5" id="KW-0238">DNA-binding</keyword>
<sequence>MSAETDLAGLEQAVRIGLLGTVRASRGRHEIPLGTPRQRAVLALLALDAGRTVSMERLIAALWGERPPAGARGLVQGYVSRLRQVLARAGVTIVHGPQGYLLGLAAEQVDLHEFRLLVARARATDSDEAQAAGMRSALELWRGEPLTGITGGELLDRLRDTLSEERLAVTEECLNAETRAGRDAVLIPELIALVATHPLREGLVGLLMVALCRVGRRADALDRYEHTRRHLSEELGLDPGPELRQLRQRILRGDVRMARAPRPAPVAHAAVPAQLPPEAGPFTGRHQELSVLDEIAVRGETAAVAMVTGAGGVGKTALAVHWGHRVRSLFPDGQLYVDLHGCSPERPLPPIEALGRLLRALGVPPERVPDTVEEASAAYRSLLADRRVLVVLDNAGGVDQVRPLLPGGRRCVTVVTSRDRLTGLVARDGAIPVPLGMLMPEEAVSLFDAILGSRRLAAEPAAALELARLCGYLPLALRIAAAAIVAAPGRDITGQARRLTRARLSILDLHDDPHAAVRGAFDLSYRRLDPPSRRLFRLLGLLPWPAFTREEAAALIGAGAEAADRLLSRLCAAHLVDECGTGRYTFHDLIREYARERAFAEDSPAARDHALAALHARPGEEPSAPRPGDGRLTVVTGIVPDAPVRPPALTDGALSLAEASPAARVDGALSLAEVPATARVDGALSLAEAPPAARVDGALSLAEAPPAARAAGQHAGGSVDPLARWVAIRRAGVRMVF</sequence>
<dbReference type="SMART" id="SM01043">
    <property type="entry name" value="BTAD"/>
    <property type="match status" value="1"/>
</dbReference>
<dbReference type="Gene3D" id="3.40.50.300">
    <property type="entry name" value="P-loop containing nucleotide triphosphate hydrolases"/>
    <property type="match status" value="1"/>
</dbReference>
<dbReference type="InterPro" id="IPR016032">
    <property type="entry name" value="Sig_transdc_resp-reg_C-effctor"/>
</dbReference>
<evidence type="ECO:0000256" key="4">
    <source>
        <dbReference type="ARBA" id="ARBA00023163"/>
    </source>
</evidence>
<dbReference type="GO" id="GO:0006355">
    <property type="term" value="P:regulation of DNA-templated transcription"/>
    <property type="evidence" value="ECO:0007669"/>
    <property type="project" value="InterPro"/>
</dbReference>
<dbReference type="GO" id="GO:0003677">
    <property type="term" value="F:DNA binding"/>
    <property type="evidence" value="ECO:0007669"/>
    <property type="project" value="UniProtKB-UniRule"/>
</dbReference>
<dbReference type="GO" id="GO:0000160">
    <property type="term" value="P:phosphorelay signal transduction system"/>
    <property type="evidence" value="ECO:0007669"/>
    <property type="project" value="InterPro"/>
</dbReference>
<evidence type="ECO:0000259" key="6">
    <source>
        <dbReference type="PROSITE" id="PS51755"/>
    </source>
</evidence>
<keyword evidence="4" id="KW-0804">Transcription</keyword>
<dbReference type="CDD" id="cd15831">
    <property type="entry name" value="BTAD"/>
    <property type="match status" value="1"/>
</dbReference>
<dbReference type="SUPFAM" id="SSF52540">
    <property type="entry name" value="P-loop containing nucleoside triphosphate hydrolases"/>
    <property type="match status" value="1"/>
</dbReference>
<evidence type="ECO:0000313" key="7">
    <source>
        <dbReference type="EMBL" id="NUW33926.1"/>
    </source>
</evidence>
<protein>
    <submittedName>
        <fullName evidence="7">Winged helix-turn-helix domain-containing protein</fullName>
    </submittedName>
</protein>
<evidence type="ECO:0000256" key="5">
    <source>
        <dbReference type="PROSITE-ProRule" id="PRU01091"/>
    </source>
</evidence>
<evidence type="ECO:0000256" key="1">
    <source>
        <dbReference type="ARBA" id="ARBA00005820"/>
    </source>
</evidence>
<evidence type="ECO:0000256" key="3">
    <source>
        <dbReference type="ARBA" id="ARBA00023125"/>
    </source>
</evidence>
<comment type="caution">
    <text evidence="7">The sequence shown here is derived from an EMBL/GenBank/DDBJ whole genome shotgun (WGS) entry which is preliminary data.</text>
</comment>
<keyword evidence="8" id="KW-1185">Reference proteome</keyword>
<dbReference type="InterPro" id="IPR051677">
    <property type="entry name" value="AfsR-DnrI-RedD_regulator"/>
</dbReference>
<evidence type="ECO:0000256" key="2">
    <source>
        <dbReference type="ARBA" id="ARBA00023015"/>
    </source>
</evidence>
<dbReference type="EMBL" id="JABWGN010000008">
    <property type="protein sequence ID" value="NUW33926.1"/>
    <property type="molecule type" value="Genomic_DNA"/>
</dbReference>
<dbReference type="SUPFAM" id="SSF46894">
    <property type="entry name" value="C-terminal effector domain of the bipartite response regulators"/>
    <property type="match status" value="1"/>
</dbReference>
<comment type="similarity">
    <text evidence="1">Belongs to the AfsR/DnrI/RedD regulatory family.</text>
</comment>
<dbReference type="PRINTS" id="PR00364">
    <property type="entry name" value="DISEASERSIST"/>
</dbReference>
<dbReference type="Proteomes" id="UP000586042">
    <property type="component" value="Unassembled WGS sequence"/>
</dbReference>
<dbReference type="AlphaFoldDB" id="A0A7Y6I9B2"/>
<dbReference type="Gene3D" id="1.25.40.10">
    <property type="entry name" value="Tetratricopeptide repeat domain"/>
    <property type="match status" value="1"/>
</dbReference>
<name>A0A7Y6I9B2_9ACTN</name>
<feature type="DNA-binding region" description="OmpR/PhoB-type" evidence="5">
    <location>
        <begin position="2"/>
        <end position="104"/>
    </location>
</feature>
<dbReference type="PANTHER" id="PTHR35807:SF1">
    <property type="entry name" value="TRANSCRIPTIONAL REGULATOR REDD"/>
    <property type="match status" value="1"/>
</dbReference>
<proteinExistence type="inferred from homology"/>
<dbReference type="InterPro" id="IPR011990">
    <property type="entry name" value="TPR-like_helical_dom_sf"/>
</dbReference>
<dbReference type="InterPro" id="IPR027417">
    <property type="entry name" value="P-loop_NTPase"/>
</dbReference>
<dbReference type="PROSITE" id="PS51755">
    <property type="entry name" value="OMPR_PHOB"/>
    <property type="match status" value="1"/>
</dbReference>
<gene>
    <name evidence="7" type="ORF">HTZ77_21180</name>
</gene>
<organism evidence="7 8">
    <name type="scientific">Nonomuraea montanisoli</name>
    <dbReference type="NCBI Taxonomy" id="2741721"/>
    <lineage>
        <taxon>Bacteria</taxon>
        <taxon>Bacillati</taxon>
        <taxon>Actinomycetota</taxon>
        <taxon>Actinomycetes</taxon>
        <taxon>Streptosporangiales</taxon>
        <taxon>Streptosporangiaceae</taxon>
        <taxon>Nonomuraea</taxon>
    </lineage>
</organism>
<keyword evidence="2" id="KW-0805">Transcription regulation</keyword>
<dbReference type="SMART" id="SM00862">
    <property type="entry name" value="Trans_reg_C"/>
    <property type="match status" value="1"/>
</dbReference>
<dbReference type="Gene3D" id="1.10.10.10">
    <property type="entry name" value="Winged helix-like DNA-binding domain superfamily/Winged helix DNA-binding domain"/>
    <property type="match status" value="1"/>
</dbReference>
<reference evidence="7 8" key="1">
    <citation type="submission" date="2020-06" db="EMBL/GenBank/DDBJ databases">
        <title>Nonomuraea sp. SMC257, a novel actinomycete isolated from soil.</title>
        <authorList>
            <person name="Chanama M."/>
        </authorList>
    </citation>
    <scope>NUCLEOTIDE SEQUENCE [LARGE SCALE GENOMIC DNA]</scope>
    <source>
        <strain evidence="7 8">SMC257</strain>
    </source>
</reference>
<dbReference type="RefSeq" id="WP_175591387.1">
    <property type="nucleotide sequence ID" value="NZ_JABWGN010000008.1"/>
</dbReference>
<accession>A0A7Y6I9B2</accession>
<dbReference type="InterPro" id="IPR005158">
    <property type="entry name" value="BTAD"/>
</dbReference>